<protein>
    <submittedName>
        <fullName evidence="2">Uncharacterized protein</fullName>
    </submittedName>
</protein>
<organism evidence="2 3">
    <name type="scientific">Parathielavia hyrcaniae</name>
    <dbReference type="NCBI Taxonomy" id="113614"/>
    <lineage>
        <taxon>Eukaryota</taxon>
        <taxon>Fungi</taxon>
        <taxon>Dikarya</taxon>
        <taxon>Ascomycota</taxon>
        <taxon>Pezizomycotina</taxon>
        <taxon>Sordariomycetes</taxon>
        <taxon>Sordariomycetidae</taxon>
        <taxon>Sordariales</taxon>
        <taxon>Chaetomiaceae</taxon>
        <taxon>Parathielavia</taxon>
    </lineage>
</organism>
<evidence type="ECO:0000313" key="2">
    <source>
        <dbReference type="EMBL" id="KAK4096512.1"/>
    </source>
</evidence>
<gene>
    <name evidence="2" type="ORF">N658DRAFT_527694</name>
</gene>
<evidence type="ECO:0000256" key="1">
    <source>
        <dbReference type="SAM" id="MobiDB-lite"/>
    </source>
</evidence>
<reference evidence="2" key="2">
    <citation type="submission" date="2023-05" db="EMBL/GenBank/DDBJ databases">
        <authorList>
            <consortium name="Lawrence Berkeley National Laboratory"/>
            <person name="Steindorff A."/>
            <person name="Hensen N."/>
            <person name="Bonometti L."/>
            <person name="Westerberg I."/>
            <person name="Brannstrom I.O."/>
            <person name="Guillou S."/>
            <person name="Cros-Aarteil S."/>
            <person name="Calhoun S."/>
            <person name="Haridas S."/>
            <person name="Kuo A."/>
            <person name="Mondo S."/>
            <person name="Pangilinan J."/>
            <person name="Riley R."/>
            <person name="Labutti K."/>
            <person name="Andreopoulos B."/>
            <person name="Lipzen A."/>
            <person name="Chen C."/>
            <person name="Yanf M."/>
            <person name="Daum C."/>
            <person name="Ng V."/>
            <person name="Clum A."/>
            <person name="Ohm R."/>
            <person name="Martin F."/>
            <person name="Silar P."/>
            <person name="Natvig D."/>
            <person name="Lalanne C."/>
            <person name="Gautier V."/>
            <person name="Ament-Velasquez S.L."/>
            <person name="Kruys A."/>
            <person name="Hutchinson M.I."/>
            <person name="Powell A.J."/>
            <person name="Barry K."/>
            <person name="Miller A.N."/>
            <person name="Grigoriev I.V."/>
            <person name="Debuchy R."/>
            <person name="Gladieux P."/>
            <person name="Thoren M.H."/>
            <person name="Johannesson H."/>
        </authorList>
    </citation>
    <scope>NUCLEOTIDE SEQUENCE</scope>
    <source>
        <strain evidence="2">CBS 757.83</strain>
    </source>
</reference>
<accession>A0AAN6PRC5</accession>
<sequence length="335" mass="36639">MFLGKKNTKQGHAETQPTSRPLSHKRHQCWTPYPSSAAWFRTPSHFYHLHAITTSPSPPGLLPFITCHGVTNSHGLKWQITPLLRPSNNDDNSNNNNNTNLLLTHTYTLPIKLPLGSAATLSDTSTYSHQRIPLLPPLHNTYSFRVCPHATRHLRTLNLKVTKEAASIRVEHALRTVLGEEFVDEWRSDERGRQPRDVACGMCYTDSDLVFEPAVLQGEVRATVTVWKVLGGAAAGGGGSGLVAIGEKWEAAMGERAVKRPREDFGRVRRAFQKLVGGGENLLDGEINIEKAACGVRAGQMTGTGSVLEDIEPVEGVDVGQHVADGMQPPPPYAP</sequence>
<comment type="caution">
    <text evidence="2">The sequence shown here is derived from an EMBL/GenBank/DDBJ whole genome shotgun (WGS) entry which is preliminary data.</text>
</comment>
<feature type="region of interest" description="Disordered" evidence="1">
    <location>
        <begin position="1"/>
        <end position="27"/>
    </location>
</feature>
<dbReference type="Proteomes" id="UP001305647">
    <property type="component" value="Unassembled WGS sequence"/>
</dbReference>
<keyword evidence="3" id="KW-1185">Reference proteome</keyword>
<proteinExistence type="predicted"/>
<name>A0AAN6PRC5_9PEZI</name>
<dbReference type="AlphaFoldDB" id="A0AAN6PRC5"/>
<evidence type="ECO:0000313" key="3">
    <source>
        <dbReference type="Proteomes" id="UP001305647"/>
    </source>
</evidence>
<dbReference type="EMBL" id="MU863710">
    <property type="protein sequence ID" value="KAK4096512.1"/>
    <property type="molecule type" value="Genomic_DNA"/>
</dbReference>
<reference evidence="2" key="1">
    <citation type="journal article" date="2023" name="Mol. Phylogenet. Evol.">
        <title>Genome-scale phylogeny and comparative genomics of the fungal order Sordariales.</title>
        <authorList>
            <person name="Hensen N."/>
            <person name="Bonometti L."/>
            <person name="Westerberg I."/>
            <person name="Brannstrom I.O."/>
            <person name="Guillou S."/>
            <person name="Cros-Aarteil S."/>
            <person name="Calhoun S."/>
            <person name="Haridas S."/>
            <person name="Kuo A."/>
            <person name="Mondo S."/>
            <person name="Pangilinan J."/>
            <person name="Riley R."/>
            <person name="LaButti K."/>
            <person name="Andreopoulos B."/>
            <person name="Lipzen A."/>
            <person name="Chen C."/>
            <person name="Yan M."/>
            <person name="Daum C."/>
            <person name="Ng V."/>
            <person name="Clum A."/>
            <person name="Steindorff A."/>
            <person name="Ohm R.A."/>
            <person name="Martin F."/>
            <person name="Silar P."/>
            <person name="Natvig D.O."/>
            <person name="Lalanne C."/>
            <person name="Gautier V."/>
            <person name="Ament-Velasquez S.L."/>
            <person name="Kruys A."/>
            <person name="Hutchinson M.I."/>
            <person name="Powell A.J."/>
            <person name="Barry K."/>
            <person name="Miller A.N."/>
            <person name="Grigoriev I.V."/>
            <person name="Debuchy R."/>
            <person name="Gladieux P."/>
            <person name="Hiltunen Thoren M."/>
            <person name="Johannesson H."/>
        </authorList>
    </citation>
    <scope>NUCLEOTIDE SEQUENCE</scope>
    <source>
        <strain evidence="2">CBS 757.83</strain>
    </source>
</reference>